<evidence type="ECO:0000259" key="22">
    <source>
        <dbReference type="Pfam" id="PF02896"/>
    </source>
</evidence>
<proteinExistence type="inferred from homology"/>
<feature type="binding site" evidence="19">
    <location>
        <begin position="450"/>
        <end position="451"/>
    </location>
    <ligand>
        <name>phosphoenolpyruvate</name>
        <dbReference type="ChEBI" id="CHEBI:58702"/>
    </ligand>
</feature>
<dbReference type="InterPro" id="IPR050499">
    <property type="entry name" value="PEP-utilizing_PTS_enzyme"/>
</dbReference>
<dbReference type="EC" id="2.7.3.9" evidence="6 17"/>
<reference evidence="24" key="2">
    <citation type="journal article" date="2021" name="PeerJ">
        <title>Extensive microbial diversity within the chicken gut microbiome revealed by metagenomics and culture.</title>
        <authorList>
            <person name="Gilroy R."/>
            <person name="Ravi A."/>
            <person name="Getino M."/>
            <person name="Pursley I."/>
            <person name="Horton D.L."/>
            <person name="Alikhan N.F."/>
            <person name="Baker D."/>
            <person name="Gharbi K."/>
            <person name="Hall N."/>
            <person name="Watson M."/>
            <person name="Adriaenssens E.M."/>
            <person name="Foster-Nyarko E."/>
            <person name="Jarju S."/>
            <person name="Secka A."/>
            <person name="Antonio M."/>
            <person name="Oren A."/>
            <person name="Chaudhuri R.R."/>
            <person name="La Ragione R."/>
            <person name="Hildebrand F."/>
            <person name="Pallen M.J."/>
        </authorList>
    </citation>
    <scope>NUCLEOTIDE SEQUENCE</scope>
    <source>
        <strain evidence="24">ChiBcec2-4451</strain>
    </source>
</reference>
<comment type="similarity">
    <text evidence="5 17">Belongs to the PEP-utilizing enzyme family.</text>
</comment>
<dbReference type="SUPFAM" id="SSF47831">
    <property type="entry name" value="Enzyme I of the PEP:sugar phosphotransferase system HPr-binding (sub)domain"/>
    <property type="match status" value="1"/>
</dbReference>
<dbReference type="Pfam" id="PF02896">
    <property type="entry name" value="PEP-utilizers_C"/>
    <property type="match status" value="1"/>
</dbReference>
<evidence type="ECO:0000256" key="7">
    <source>
        <dbReference type="ARBA" id="ARBA00016544"/>
    </source>
</evidence>
<sequence>MERYQGKSIAWGIAEGKIFPYVKDRYQVEKIRKKDPEGEIERYRRTEEEAIRQLGEAYDKAVEIVGARSASLFEMQAMLLKEGHFREPVEQMIREMRVCAEYAVASQGRKLARACQQLTDERERRTEADIRDISKRLLALLSGQGYASPIGQEPVILMAREISPGELLQMERSLVLGLVTEVGMADSHTAILAAAMQIPFVAGIPFRPGWSGKTAVVDGRLGEVIVEPDEDQLEKIHRRCQEEKWEQERLEAYVQKEDVTLDGDRIPLLANIGELFELEAARHSRAAGIGLFRSEFLYMERETYPSEEEQFQIYRQIVQEMQGQPVVIRTLDIGADKQADYFRLEGEINPAMGYRGIRISLDREELFKTQLKALFRAAMYGDLSVLYPMITSLEEVEAIREIVCDIREEMDAKKIPYGKMRQGIMIETPAAVMISDLLAEKVDFFSIGTNDLTQYTMAADRQNPRVSHLCSSRHPAVLRMIQMTVKNGHRKGIPVTICGELAADREMTQKLIGMGVDALSVSPNQILPLRKELRSITVREH</sequence>
<keyword evidence="12 17" id="KW-0598">Phosphotransferase system</keyword>
<dbReference type="InterPro" id="IPR024692">
    <property type="entry name" value="PTS_EI"/>
</dbReference>
<gene>
    <name evidence="24" type="primary">ptsP</name>
    <name evidence="24" type="ORF">IAA63_11405</name>
</gene>
<evidence type="ECO:0000256" key="15">
    <source>
        <dbReference type="ARBA" id="ARBA00022842"/>
    </source>
</evidence>
<evidence type="ECO:0000256" key="1">
    <source>
        <dbReference type="ARBA" id="ARBA00000683"/>
    </source>
</evidence>
<comment type="catalytic activity">
    <reaction evidence="1 17">
        <text>L-histidyl-[protein] + phosphoenolpyruvate = N(pros)-phospho-L-histidyl-[protein] + pyruvate</text>
        <dbReference type="Rhea" id="RHEA:23880"/>
        <dbReference type="Rhea" id="RHEA-COMP:9745"/>
        <dbReference type="Rhea" id="RHEA-COMP:9746"/>
        <dbReference type="ChEBI" id="CHEBI:15361"/>
        <dbReference type="ChEBI" id="CHEBI:29979"/>
        <dbReference type="ChEBI" id="CHEBI:58702"/>
        <dbReference type="ChEBI" id="CHEBI:64837"/>
        <dbReference type="EC" id="2.7.3.9"/>
    </reaction>
</comment>
<keyword evidence="11 17" id="KW-0808">Transferase</keyword>
<accession>A0A9D1NVH0</accession>
<feature type="active site" description="Proton donor" evidence="18">
    <location>
        <position position="498"/>
    </location>
</feature>
<feature type="binding site" evidence="20">
    <location>
        <position position="427"/>
    </location>
    <ligand>
        <name>Mg(2+)</name>
        <dbReference type="ChEBI" id="CHEBI:18420"/>
    </ligand>
</feature>
<dbReference type="GO" id="GO:0046872">
    <property type="term" value="F:metal ion binding"/>
    <property type="evidence" value="ECO:0007669"/>
    <property type="project" value="UniProtKB-KW"/>
</dbReference>
<dbReference type="Gene3D" id="1.10.274.10">
    <property type="entry name" value="PtsI, HPr-binding domain"/>
    <property type="match status" value="1"/>
</dbReference>
<dbReference type="Pfam" id="PF00391">
    <property type="entry name" value="PEP-utilizers"/>
    <property type="match status" value="1"/>
</dbReference>
<dbReference type="GO" id="GO:0008965">
    <property type="term" value="F:phosphoenolpyruvate-protein phosphotransferase activity"/>
    <property type="evidence" value="ECO:0007669"/>
    <property type="project" value="UniProtKB-EC"/>
</dbReference>
<dbReference type="InterPro" id="IPR008279">
    <property type="entry name" value="PEP-util_enz_mobile_dom"/>
</dbReference>
<organism evidence="24 25">
    <name type="scientific">Candidatus Pullilachnospira stercoravium</name>
    <dbReference type="NCBI Taxonomy" id="2840913"/>
    <lineage>
        <taxon>Bacteria</taxon>
        <taxon>Bacillati</taxon>
        <taxon>Bacillota</taxon>
        <taxon>Clostridia</taxon>
        <taxon>Lachnospirales</taxon>
        <taxon>Lachnospiraceae</taxon>
        <taxon>Lachnospiraceae incertae sedis</taxon>
        <taxon>Candidatus Pullilachnospira</taxon>
    </lineage>
</organism>
<dbReference type="InterPro" id="IPR006318">
    <property type="entry name" value="PTS_EI-like"/>
</dbReference>
<comment type="cofactor">
    <cofactor evidence="2 17 20">
        <name>Mg(2+)</name>
        <dbReference type="ChEBI" id="CHEBI:18420"/>
    </cofactor>
</comment>
<keyword evidence="10 17" id="KW-0762">Sugar transport</keyword>
<evidence type="ECO:0000256" key="17">
    <source>
        <dbReference type="PIRNR" id="PIRNR000732"/>
    </source>
</evidence>
<dbReference type="SUPFAM" id="SSF52009">
    <property type="entry name" value="Phosphohistidine domain"/>
    <property type="match status" value="1"/>
</dbReference>
<evidence type="ECO:0000256" key="20">
    <source>
        <dbReference type="PIRSR" id="PIRSR000732-3"/>
    </source>
</evidence>
<keyword evidence="13 17" id="KW-0479">Metal-binding</keyword>
<dbReference type="EMBL" id="DVON01000241">
    <property type="protein sequence ID" value="HIV13729.1"/>
    <property type="molecule type" value="Genomic_DNA"/>
</dbReference>
<evidence type="ECO:0000256" key="12">
    <source>
        <dbReference type="ARBA" id="ARBA00022683"/>
    </source>
</evidence>
<dbReference type="Gene3D" id="3.20.20.60">
    <property type="entry name" value="Phosphoenolpyruvate-binding domains"/>
    <property type="match status" value="1"/>
</dbReference>
<evidence type="ECO:0000256" key="18">
    <source>
        <dbReference type="PIRSR" id="PIRSR000732-1"/>
    </source>
</evidence>
<dbReference type="Gene3D" id="3.50.30.10">
    <property type="entry name" value="Phosphohistidine domain"/>
    <property type="match status" value="1"/>
</dbReference>
<evidence type="ECO:0000313" key="24">
    <source>
        <dbReference type="EMBL" id="HIV13729.1"/>
    </source>
</evidence>
<evidence type="ECO:0000256" key="9">
    <source>
        <dbReference type="ARBA" id="ARBA00022490"/>
    </source>
</evidence>
<evidence type="ECO:0000256" key="2">
    <source>
        <dbReference type="ARBA" id="ARBA00001946"/>
    </source>
</evidence>
<dbReference type="PROSITE" id="PS00742">
    <property type="entry name" value="PEP_ENZYMES_2"/>
    <property type="match status" value="1"/>
</dbReference>
<evidence type="ECO:0000259" key="21">
    <source>
        <dbReference type="Pfam" id="PF00391"/>
    </source>
</evidence>
<feature type="binding site" evidence="19">
    <location>
        <position position="461"/>
    </location>
    <ligand>
        <name>phosphoenolpyruvate</name>
        <dbReference type="ChEBI" id="CHEBI:58702"/>
    </ligand>
</feature>
<evidence type="ECO:0000313" key="25">
    <source>
        <dbReference type="Proteomes" id="UP000886723"/>
    </source>
</evidence>
<dbReference type="InterPro" id="IPR040442">
    <property type="entry name" value="Pyrv_kinase-like_dom_sf"/>
</dbReference>
<dbReference type="PANTHER" id="PTHR46244">
    <property type="entry name" value="PHOSPHOENOLPYRUVATE-PROTEIN PHOSPHOTRANSFERASE"/>
    <property type="match status" value="1"/>
</dbReference>
<comment type="subcellular location">
    <subcellularLocation>
        <location evidence="4 17">Cytoplasm</location>
    </subcellularLocation>
</comment>
<dbReference type="InterPro" id="IPR023151">
    <property type="entry name" value="PEP_util_CS"/>
</dbReference>
<keyword evidence="14 17" id="KW-0418">Kinase</keyword>
<dbReference type="GO" id="GO:0005737">
    <property type="term" value="C:cytoplasm"/>
    <property type="evidence" value="ECO:0007669"/>
    <property type="project" value="UniProtKB-SubCell"/>
</dbReference>
<keyword evidence="8 17" id="KW-0813">Transport</keyword>
<keyword evidence="15 17" id="KW-0460">Magnesium</keyword>
<evidence type="ECO:0000256" key="19">
    <source>
        <dbReference type="PIRSR" id="PIRSR000732-2"/>
    </source>
</evidence>
<feature type="domain" description="PEP-utilising enzyme C-terminal" evidence="22">
    <location>
        <begin position="249"/>
        <end position="536"/>
    </location>
</feature>
<dbReference type="InterPro" id="IPR036618">
    <property type="entry name" value="PtsI_HPr-bd_sf"/>
</dbReference>
<dbReference type="GO" id="GO:0009401">
    <property type="term" value="P:phosphoenolpyruvate-dependent sugar phosphotransferase system"/>
    <property type="evidence" value="ECO:0007669"/>
    <property type="project" value="UniProtKB-KW"/>
</dbReference>
<dbReference type="Pfam" id="PF05524">
    <property type="entry name" value="PEP-utilisers_N"/>
    <property type="match status" value="1"/>
</dbReference>
<dbReference type="NCBIfam" id="TIGR01417">
    <property type="entry name" value="PTS_I_fam"/>
    <property type="match status" value="1"/>
</dbReference>
<protein>
    <recommendedName>
        <fullName evidence="7 17">Phosphoenolpyruvate-protein phosphotransferase</fullName>
        <ecNumber evidence="6 17">2.7.3.9</ecNumber>
    </recommendedName>
    <alternativeName>
        <fullName evidence="16 17">Phosphotransferase system, enzyme I</fullName>
    </alternativeName>
</protein>
<evidence type="ECO:0000256" key="10">
    <source>
        <dbReference type="ARBA" id="ARBA00022597"/>
    </source>
</evidence>
<feature type="binding site" evidence="20">
    <location>
        <position position="451"/>
    </location>
    <ligand>
        <name>Mg(2+)</name>
        <dbReference type="ChEBI" id="CHEBI:18420"/>
    </ligand>
</feature>
<evidence type="ECO:0000259" key="23">
    <source>
        <dbReference type="Pfam" id="PF05524"/>
    </source>
</evidence>
<dbReference type="InterPro" id="IPR000121">
    <property type="entry name" value="PEP_util_C"/>
</dbReference>
<comment type="function">
    <text evidence="3 17">General (non sugar-specific) component of the phosphoenolpyruvate-dependent sugar phosphotransferase system (sugar PTS). This major carbohydrate active-transport system catalyzes the phosphorylation of incoming sugar substrates concomitantly with their translocation across the cell membrane. Enzyme I transfers the phosphoryl group from phosphoenolpyruvate (PEP) to the phosphoryl carrier protein (HPr).</text>
</comment>
<feature type="domain" description="Phosphotransferase system enzyme I N-terminal" evidence="23">
    <location>
        <begin position="5"/>
        <end position="121"/>
    </location>
</feature>
<dbReference type="InterPro" id="IPR008731">
    <property type="entry name" value="PTS_EIN"/>
</dbReference>
<reference evidence="24" key="1">
    <citation type="submission" date="2020-10" db="EMBL/GenBank/DDBJ databases">
        <authorList>
            <person name="Gilroy R."/>
        </authorList>
    </citation>
    <scope>NUCLEOTIDE SEQUENCE</scope>
    <source>
        <strain evidence="24">ChiBcec2-4451</strain>
    </source>
</reference>
<evidence type="ECO:0000256" key="5">
    <source>
        <dbReference type="ARBA" id="ARBA00007837"/>
    </source>
</evidence>
<dbReference type="PRINTS" id="PR01736">
    <property type="entry name" value="PHPHTRNFRASE"/>
</dbReference>
<comment type="caution">
    <text evidence="24">The sequence shown here is derived from an EMBL/GenBank/DDBJ whole genome shotgun (WGS) entry which is preliminary data.</text>
</comment>
<dbReference type="GO" id="GO:0016301">
    <property type="term" value="F:kinase activity"/>
    <property type="evidence" value="ECO:0007669"/>
    <property type="project" value="UniProtKB-KW"/>
</dbReference>
<evidence type="ECO:0000256" key="16">
    <source>
        <dbReference type="ARBA" id="ARBA00033235"/>
    </source>
</evidence>
<evidence type="ECO:0000256" key="4">
    <source>
        <dbReference type="ARBA" id="ARBA00004496"/>
    </source>
</evidence>
<feature type="binding site" evidence="19">
    <location>
        <position position="329"/>
    </location>
    <ligand>
        <name>phosphoenolpyruvate</name>
        <dbReference type="ChEBI" id="CHEBI:58702"/>
    </ligand>
</feature>
<evidence type="ECO:0000256" key="3">
    <source>
        <dbReference type="ARBA" id="ARBA00002728"/>
    </source>
</evidence>
<keyword evidence="9 17" id="KW-0963">Cytoplasm</keyword>
<evidence type="ECO:0000256" key="8">
    <source>
        <dbReference type="ARBA" id="ARBA00022448"/>
    </source>
</evidence>
<feature type="binding site" evidence="19">
    <location>
        <position position="293"/>
    </location>
    <ligand>
        <name>phosphoenolpyruvate</name>
        <dbReference type="ChEBI" id="CHEBI:58702"/>
    </ligand>
</feature>
<dbReference type="PIRSF" id="PIRSF000732">
    <property type="entry name" value="PTS_enzyme_I"/>
    <property type="match status" value="1"/>
</dbReference>
<dbReference type="PANTHER" id="PTHR46244:SF3">
    <property type="entry name" value="PHOSPHOENOLPYRUVATE-PROTEIN PHOSPHOTRANSFERASE"/>
    <property type="match status" value="1"/>
</dbReference>
<dbReference type="AlphaFoldDB" id="A0A9D1NVH0"/>
<feature type="domain" description="PEP-utilising enzyme mobile" evidence="21">
    <location>
        <begin position="152"/>
        <end position="219"/>
    </location>
</feature>
<dbReference type="SUPFAM" id="SSF51621">
    <property type="entry name" value="Phosphoenolpyruvate/pyruvate domain"/>
    <property type="match status" value="1"/>
</dbReference>
<evidence type="ECO:0000256" key="13">
    <source>
        <dbReference type="ARBA" id="ARBA00022723"/>
    </source>
</evidence>
<name>A0A9D1NVH0_9FIRM</name>
<evidence type="ECO:0000256" key="6">
    <source>
        <dbReference type="ARBA" id="ARBA00012232"/>
    </source>
</evidence>
<evidence type="ECO:0000256" key="11">
    <source>
        <dbReference type="ARBA" id="ARBA00022679"/>
    </source>
</evidence>
<dbReference type="InterPro" id="IPR015813">
    <property type="entry name" value="Pyrv/PenolPyrv_kinase-like_dom"/>
</dbReference>
<dbReference type="InterPro" id="IPR036637">
    <property type="entry name" value="Phosphohistidine_dom_sf"/>
</dbReference>
<evidence type="ECO:0000256" key="14">
    <source>
        <dbReference type="ARBA" id="ARBA00022777"/>
    </source>
</evidence>
<feature type="active site" description="Tele-phosphohistidine intermediate" evidence="18">
    <location>
        <position position="188"/>
    </location>
</feature>
<dbReference type="Proteomes" id="UP000886723">
    <property type="component" value="Unassembled WGS sequence"/>
</dbReference>